<keyword evidence="1 9" id="KW-0963">Cytoplasm</keyword>
<feature type="binding site" evidence="9">
    <location>
        <begin position="88"/>
        <end position="90"/>
    </location>
    <ligand>
        <name>ATP</name>
        <dbReference type="ChEBI" id="CHEBI:30616"/>
    </ligand>
</feature>
<comment type="catalytic activity">
    <reaction evidence="8 9">
        <text>(R)-4'-phosphopantetheine + ATP + H(+) = 3'-dephospho-CoA + diphosphate</text>
        <dbReference type="Rhea" id="RHEA:19801"/>
        <dbReference type="ChEBI" id="CHEBI:15378"/>
        <dbReference type="ChEBI" id="CHEBI:30616"/>
        <dbReference type="ChEBI" id="CHEBI:33019"/>
        <dbReference type="ChEBI" id="CHEBI:57328"/>
        <dbReference type="ChEBI" id="CHEBI:61723"/>
        <dbReference type="EC" id="2.7.7.3"/>
    </reaction>
</comment>
<name>A0A844F9R3_CLOSV</name>
<feature type="binding site" evidence="9">
    <location>
        <begin position="123"/>
        <end position="129"/>
    </location>
    <ligand>
        <name>ATP</name>
        <dbReference type="ChEBI" id="CHEBI:30616"/>
    </ligand>
</feature>
<evidence type="ECO:0000256" key="1">
    <source>
        <dbReference type="ARBA" id="ARBA00022490"/>
    </source>
</evidence>
<dbReference type="GO" id="GO:0015937">
    <property type="term" value="P:coenzyme A biosynthetic process"/>
    <property type="evidence" value="ECO:0007669"/>
    <property type="project" value="UniProtKB-UniRule"/>
</dbReference>
<dbReference type="GO" id="GO:0004595">
    <property type="term" value="F:pantetheine-phosphate adenylyltransferase activity"/>
    <property type="evidence" value="ECO:0007669"/>
    <property type="project" value="UniProtKB-UniRule"/>
</dbReference>
<comment type="subunit">
    <text evidence="9">Homohexamer.</text>
</comment>
<dbReference type="InterPro" id="IPR004821">
    <property type="entry name" value="Cyt_trans-like"/>
</dbReference>
<dbReference type="GO" id="GO:0005524">
    <property type="term" value="F:ATP binding"/>
    <property type="evidence" value="ECO:0007669"/>
    <property type="project" value="UniProtKB-KW"/>
</dbReference>
<organism evidence="11 12">
    <name type="scientific">Clostridium scindens (strain JCM 10418 / VPI 12708)</name>
    <dbReference type="NCBI Taxonomy" id="29347"/>
    <lineage>
        <taxon>Bacteria</taxon>
        <taxon>Bacillati</taxon>
        <taxon>Bacillota</taxon>
        <taxon>Clostridia</taxon>
        <taxon>Lachnospirales</taxon>
        <taxon>Lachnospiraceae</taxon>
    </lineage>
</organism>
<gene>
    <name evidence="9 11" type="primary">coaD</name>
    <name evidence="11" type="ORF">FYJ37_13625</name>
</gene>
<comment type="similarity">
    <text evidence="9">Belongs to the bacterial CoaD family.</text>
</comment>
<evidence type="ECO:0000259" key="10">
    <source>
        <dbReference type="Pfam" id="PF01467"/>
    </source>
</evidence>
<evidence type="ECO:0000256" key="5">
    <source>
        <dbReference type="ARBA" id="ARBA00022840"/>
    </source>
</evidence>
<sequence length="162" mass="18120">MLKGIYPGSFDPVTYGHLDVIERSSKLVDELIVGVLNNKAKSPLFSAEERVRMLNEVTKDMPNVTVVPFEGLLVDFARKMDAGLVIRGLRAITDFEYELQMAQTNHKMEPDVETVFLTTSLDYSYLSSTTVKEVAAFGGDISQFVPGIVADLIEEKMNKRRV</sequence>
<dbReference type="UniPathway" id="UPA00241">
    <property type="reaction ID" value="UER00355"/>
</dbReference>
<dbReference type="GO" id="GO:0005737">
    <property type="term" value="C:cytoplasm"/>
    <property type="evidence" value="ECO:0007669"/>
    <property type="project" value="UniProtKB-SubCell"/>
</dbReference>
<feature type="binding site" evidence="9">
    <location>
        <position position="73"/>
    </location>
    <ligand>
        <name>substrate</name>
    </ligand>
</feature>
<comment type="cofactor">
    <cofactor evidence="9">
        <name>Mg(2+)</name>
        <dbReference type="ChEBI" id="CHEBI:18420"/>
    </cofactor>
</comment>
<evidence type="ECO:0000256" key="4">
    <source>
        <dbReference type="ARBA" id="ARBA00022741"/>
    </source>
</evidence>
<dbReference type="NCBIfam" id="TIGR01510">
    <property type="entry name" value="coaD_prev_kdtB"/>
    <property type="match status" value="1"/>
</dbReference>
<feature type="binding site" evidence="9">
    <location>
        <position position="98"/>
    </location>
    <ligand>
        <name>ATP</name>
        <dbReference type="ChEBI" id="CHEBI:30616"/>
    </ligand>
</feature>
<accession>A0A844F9R3</accession>
<evidence type="ECO:0000256" key="2">
    <source>
        <dbReference type="ARBA" id="ARBA00022679"/>
    </source>
</evidence>
<evidence type="ECO:0000313" key="12">
    <source>
        <dbReference type="Proteomes" id="UP000462363"/>
    </source>
</evidence>
<dbReference type="PANTHER" id="PTHR21342">
    <property type="entry name" value="PHOSPHOPANTETHEINE ADENYLYLTRANSFERASE"/>
    <property type="match status" value="1"/>
</dbReference>
<dbReference type="PANTHER" id="PTHR21342:SF1">
    <property type="entry name" value="PHOSPHOPANTETHEINE ADENYLYLTRANSFERASE"/>
    <property type="match status" value="1"/>
</dbReference>
<dbReference type="Pfam" id="PF01467">
    <property type="entry name" value="CTP_transf_like"/>
    <property type="match status" value="1"/>
</dbReference>
<evidence type="ECO:0000256" key="7">
    <source>
        <dbReference type="ARBA" id="ARBA00022993"/>
    </source>
</evidence>
<dbReference type="RefSeq" id="WP_004606005.1">
    <property type="nucleotide sequence ID" value="NZ_AP024846.1"/>
</dbReference>
<evidence type="ECO:0000256" key="9">
    <source>
        <dbReference type="HAMAP-Rule" id="MF_00151"/>
    </source>
</evidence>
<dbReference type="CDD" id="cd02163">
    <property type="entry name" value="PPAT"/>
    <property type="match status" value="1"/>
</dbReference>
<dbReference type="PRINTS" id="PR01020">
    <property type="entry name" value="LPSBIOSNTHSS"/>
</dbReference>
<comment type="subcellular location">
    <subcellularLocation>
        <location evidence="9">Cytoplasm</location>
    </subcellularLocation>
</comment>
<feature type="domain" description="Cytidyltransferase-like" evidence="10">
    <location>
        <begin position="5"/>
        <end position="133"/>
    </location>
</feature>
<evidence type="ECO:0000256" key="3">
    <source>
        <dbReference type="ARBA" id="ARBA00022695"/>
    </source>
</evidence>
<feature type="binding site" evidence="9">
    <location>
        <position position="41"/>
    </location>
    <ligand>
        <name>substrate</name>
    </ligand>
</feature>
<evidence type="ECO:0000313" key="11">
    <source>
        <dbReference type="EMBL" id="MSS41350.1"/>
    </source>
</evidence>
<evidence type="ECO:0000256" key="6">
    <source>
        <dbReference type="ARBA" id="ARBA00022842"/>
    </source>
</evidence>
<dbReference type="NCBIfam" id="TIGR00125">
    <property type="entry name" value="cyt_tran_rel"/>
    <property type="match status" value="1"/>
</dbReference>
<dbReference type="EMBL" id="VUMB01000033">
    <property type="protein sequence ID" value="MSS41350.1"/>
    <property type="molecule type" value="Genomic_DNA"/>
</dbReference>
<dbReference type="EC" id="2.7.7.3" evidence="9"/>
<keyword evidence="4 9" id="KW-0547">Nucleotide-binding</keyword>
<dbReference type="Proteomes" id="UP000462363">
    <property type="component" value="Unassembled WGS sequence"/>
</dbReference>
<comment type="pathway">
    <text evidence="9">Cofactor biosynthesis; coenzyme A biosynthesis; CoA from (R)-pantothenate: step 4/5.</text>
</comment>
<keyword evidence="2 9" id="KW-0808">Transferase</keyword>
<feature type="binding site" evidence="9">
    <location>
        <position position="9"/>
    </location>
    <ligand>
        <name>substrate</name>
    </ligand>
</feature>
<dbReference type="InterPro" id="IPR001980">
    <property type="entry name" value="PPAT"/>
</dbReference>
<dbReference type="GeneID" id="62697271"/>
<feature type="binding site" evidence="9">
    <location>
        <begin position="9"/>
        <end position="10"/>
    </location>
    <ligand>
        <name>ATP</name>
        <dbReference type="ChEBI" id="CHEBI:30616"/>
    </ligand>
</feature>
<proteinExistence type="inferred from homology"/>
<feature type="binding site" evidence="9">
    <location>
        <position position="17"/>
    </location>
    <ligand>
        <name>ATP</name>
        <dbReference type="ChEBI" id="CHEBI:30616"/>
    </ligand>
</feature>
<dbReference type="Gene3D" id="3.40.50.620">
    <property type="entry name" value="HUPs"/>
    <property type="match status" value="1"/>
</dbReference>
<protein>
    <recommendedName>
        <fullName evidence="9">Phosphopantetheine adenylyltransferase</fullName>
        <ecNumber evidence="9">2.7.7.3</ecNumber>
    </recommendedName>
    <alternativeName>
        <fullName evidence="9">Dephospho-CoA pyrophosphorylase</fullName>
    </alternativeName>
    <alternativeName>
        <fullName evidence="9">Pantetheine-phosphate adenylyltransferase</fullName>
        <shortName evidence="9">PPAT</shortName>
    </alternativeName>
</protein>
<feature type="site" description="Transition state stabilizer" evidence="9">
    <location>
        <position position="17"/>
    </location>
</feature>
<keyword evidence="7 9" id="KW-0173">Coenzyme A biosynthesis</keyword>
<dbReference type="SUPFAM" id="SSF52374">
    <property type="entry name" value="Nucleotidylyl transferase"/>
    <property type="match status" value="1"/>
</dbReference>
<feature type="binding site" evidence="9">
    <location>
        <position position="87"/>
    </location>
    <ligand>
        <name>substrate</name>
    </ligand>
</feature>
<dbReference type="HAMAP" id="MF_00151">
    <property type="entry name" value="PPAT_bact"/>
    <property type="match status" value="1"/>
</dbReference>
<keyword evidence="6 9" id="KW-0460">Magnesium</keyword>
<dbReference type="AlphaFoldDB" id="A0A844F9R3"/>
<keyword evidence="3 9" id="KW-0548">Nucleotidyltransferase</keyword>
<reference evidence="11 12" key="1">
    <citation type="submission" date="2019-08" db="EMBL/GenBank/DDBJ databases">
        <title>In-depth cultivation of the pig gut microbiome towards novel bacterial diversity and tailored functional studies.</title>
        <authorList>
            <person name="Wylensek D."/>
            <person name="Hitch T.C.A."/>
            <person name="Clavel T."/>
        </authorList>
    </citation>
    <scope>NUCLEOTIDE SEQUENCE [LARGE SCALE GENOMIC DNA]</scope>
    <source>
        <strain evidence="11 12">BL-389-WT-3D</strain>
    </source>
</reference>
<dbReference type="InterPro" id="IPR014729">
    <property type="entry name" value="Rossmann-like_a/b/a_fold"/>
</dbReference>
<keyword evidence="5 9" id="KW-0067">ATP-binding</keyword>
<evidence type="ECO:0000256" key="8">
    <source>
        <dbReference type="ARBA" id="ARBA00029346"/>
    </source>
</evidence>
<comment type="function">
    <text evidence="9">Reversibly transfers an adenylyl group from ATP to 4'-phosphopantetheine, yielding dephospho-CoA (dPCoA) and pyrophosphate.</text>
</comment>
<comment type="caution">
    <text evidence="11">The sequence shown here is derived from an EMBL/GenBank/DDBJ whole genome shotgun (WGS) entry which is preliminary data.</text>
</comment>